<accession>A0A4Y7RR35</accession>
<organism evidence="2 3">
    <name type="scientific">Pelotomaculum propionicicum</name>
    <dbReference type="NCBI Taxonomy" id="258475"/>
    <lineage>
        <taxon>Bacteria</taxon>
        <taxon>Bacillati</taxon>
        <taxon>Bacillota</taxon>
        <taxon>Clostridia</taxon>
        <taxon>Eubacteriales</taxon>
        <taxon>Desulfotomaculaceae</taxon>
        <taxon>Pelotomaculum</taxon>
    </lineage>
</organism>
<reference evidence="2 3" key="1">
    <citation type="journal article" date="2018" name="Environ. Microbiol.">
        <title>Novel energy conservation strategies and behaviour of Pelotomaculum schinkii driving syntrophic propionate catabolism.</title>
        <authorList>
            <person name="Hidalgo-Ahumada C.A.P."/>
            <person name="Nobu M.K."/>
            <person name="Narihiro T."/>
            <person name="Tamaki H."/>
            <person name="Liu W.T."/>
            <person name="Kamagata Y."/>
            <person name="Stams A.J.M."/>
            <person name="Imachi H."/>
            <person name="Sousa D.Z."/>
        </authorList>
    </citation>
    <scope>NUCLEOTIDE SEQUENCE [LARGE SCALE GENOMIC DNA]</scope>
    <source>
        <strain evidence="2 3">MGP</strain>
    </source>
</reference>
<dbReference type="NCBIfam" id="NF041212">
    <property type="entry name" value="Uxx_star"/>
    <property type="match status" value="1"/>
</dbReference>
<gene>
    <name evidence="2" type="ORF">Pmgp_01662</name>
</gene>
<sequence length="68" mass="7362">MEDKVVIYGRPGCPFTDKALAAYGERAKYINVQSDSEKLQEMLILSEGVRKVPVIVEGGNVTIGYGGT</sequence>
<evidence type="ECO:0000313" key="2">
    <source>
        <dbReference type="EMBL" id="TEB11474.1"/>
    </source>
</evidence>
<dbReference type="Gene3D" id="3.40.30.10">
    <property type="entry name" value="Glutaredoxin"/>
    <property type="match status" value="1"/>
</dbReference>
<dbReference type="InterPro" id="IPR002109">
    <property type="entry name" value="Glutaredoxin"/>
</dbReference>
<dbReference type="PROSITE" id="PS51354">
    <property type="entry name" value="GLUTAREDOXIN_2"/>
    <property type="match status" value="1"/>
</dbReference>
<name>A0A4Y7RR35_9FIRM</name>
<proteinExistence type="predicted"/>
<evidence type="ECO:0000259" key="1">
    <source>
        <dbReference type="Pfam" id="PF00462"/>
    </source>
</evidence>
<evidence type="ECO:0000313" key="3">
    <source>
        <dbReference type="Proteomes" id="UP000297597"/>
    </source>
</evidence>
<dbReference type="SUPFAM" id="SSF52833">
    <property type="entry name" value="Thioredoxin-like"/>
    <property type="match status" value="1"/>
</dbReference>
<dbReference type="EMBL" id="QFFZ01000014">
    <property type="protein sequence ID" value="TEB11474.1"/>
    <property type="molecule type" value="Genomic_DNA"/>
</dbReference>
<dbReference type="Pfam" id="PF00462">
    <property type="entry name" value="Glutaredoxin"/>
    <property type="match status" value="1"/>
</dbReference>
<dbReference type="Proteomes" id="UP000297597">
    <property type="component" value="Unassembled WGS sequence"/>
</dbReference>
<dbReference type="RefSeq" id="WP_134213522.1">
    <property type="nucleotide sequence ID" value="NZ_QFFZ01000014.1"/>
</dbReference>
<dbReference type="AlphaFoldDB" id="A0A4Y7RR35"/>
<comment type="caution">
    <text evidence="2">The sequence shown here is derived from an EMBL/GenBank/DDBJ whole genome shotgun (WGS) entry which is preliminary data.</text>
</comment>
<feature type="domain" description="Glutaredoxin" evidence="1">
    <location>
        <begin position="5"/>
        <end position="60"/>
    </location>
</feature>
<keyword evidence="3" id="KW-1185">Reference proteome</keyword>
<dbReference type="NCBIfam" id="NF041114">
    <property type="entry name" value="gluta_UXX_star_1"/>
    <property type="match status" value="1"/>
</dbReference>
<protein>
    <recommendedName>
        <fullName evidence="1">Glutaredoxin domain-containing protein</fullName>
    </recommendedName>
</protein>
<dbReference type="OrthoDB" id="9795531at2"/>
<dbReference type="InterPro" id="IPR036249">
    <property type="entry name" value="Thioredoxin-like_sf"/>
</dbReference>